<gene>
    <name evidence="3" type="ORF">BD94_1207</name>
</gene>
<evidence type="ECO:0000256" key="1">
    <source>
        <dbReference type="ARBA" id="ARBA00007613"/>
    </source>
</evidence>
<reference evidence="3" key="1">
    <citation type="journal article" date="2013" name="Lancet">
        <title>First case of E anophelis outbreak in an intensive-care unit.</title>
        <authorList>
            <person name="Teo J."/>
            <person name="Tan S.Y."/>
            <person name="Tay M."/>
            <person name="Ding Y."/>
            <person name="Kjelleberg S."/>
            <person name="Givskov M."/>
            <person name="Lin R.T."/>
            <person name="Yang L."/>
        </authorList>
    </citation>
    <scope>NUCLEOTIDE SEQUENCE [LARGE SCALE GENOMIC DNA]</scope>
    <source>
        <strain evidence="3">NUHP1</strain>
    </source>
</reference>
<dbReference type="RefSeq" id="WP_024565146.1">
    <property type="nucleotide sequence ID" value="NZ_CP007547.1"/>
</dbReference>
<evidence type="ECO:0000313" key="4">
    <source>
        <dbReference type="Proteomes" id="UP000028933"/>
    </source>
</evidence>
<organism evidence="3 4">
    <name type="scientific">Elizabethkingia anophelis NUHP1</name>
    <dbReference type="NCBI Taxonomy" id="1338011"/>
    <lineage>
        <taxon>Bacteria</taxon>
        <taxon>Pseudomonadati</taxon>
        <taxon>Bacteroidota</taxon>
        <taxon>Flavobacteriia</taxon>
        <taxon>Flavobacteriales</taxon>
        <taxon>Weeksellaceae</taxon>
        <taxon>Elizabethkingia</taxon>
    </lineage>
</organism>
<proteinExistence type="inferred from homology"/>
<dbReference type="Gene3D" id="1.20.1600.10">
    <property type="entry name" value="Outer membrane efflux proteins (OEP)"/>
    <property type="match status" value="1"/>
</dbReference>
<dbReference type="NCBIfam" id="TIGR01845">
    <property type="entry name" value="outer_NodT"/>
    <property type="match status" value="1"/>
</dbReference>
<dbReference type="AlphaFoldDB" id="A0A077EBY3"/>
<evidence type="ECO:0000313" key="3">
    <source>
        <dbReference type="EMBL" id="AIL44982.1"/>
    </source>
</evidence>
<keyword evidence="2" id="KW-1134">Transmembrane beta strand</keyword>
<dbReference type="Proteomes" id="UP000028933">
    <property type="component" value="Chromosome"/>
</dbReference>
<dbReference type="PROSITE" id="PS51257">
    <property type="entry name" value="PROKAR_LIPOPROTEIN"/>
    <property type="match status" value="1"/>
</dbReference>
<name>A0A077EBY3_9FLAO</name>
<dbReference type="Pfam" id="PF02321">
    <property type="entry name" value="OEP"/>
    <property type="match status" value="1"/>
</dbReference>
<accession>A0A077EBY3</accession>
<dbReference type="EMBL" id="CP007547">
    <property type="protein sequence ID" value="AIL44982.1"/>
    <property type="molecule type" value="Genomic_DNA"/>
</dbReference>
<dbReference type="STRING" id="1338011.BD94_1207"/>
<dbReference type="GO" id="GO:0005886">
    <property type="term" value="C:plasma membrane"/>
    <property type="evidence" value="ECO:0007669"/>
    <property type="project" value="UniProtKB-SubCell"/>
</dbReference>
<dbReference type="HOGENOM" id="CLU_012817_13_1_10"/>
<keyword evidence="2" id="KW-0812">Transmembrane</keyword>
<sequence>MYKKLIISGIISVSLTSCIGYKEATKETTDHLKEKSEIISNIKIPDDWIFDRNIPSGSFSYAWINDLKSPQLEALINEGMLYNADIIIAKERLNQVELAMEIAGTDLYPSINAVANTSNNLISGSQIRSLALKANWELDIWGKRKSSQMAVTSDYFSAVHQNILLRQSIAGMIAKAYFLNVAGNIQEDKIESYIQESQNLEKLYIIQKKVGAANALDLSNISAEIISLKGYLEKVKNANIQSRRTLELLTGKYPEGKLTTQDAFNPVKNKIPESIPLNLLEKRPDILVQHFKIEKAFYEVQQANAARLPSLNISASFGTAGSNVDAINSLFSNPLIKVGGGLVSPLFNSGKLKKNVEVKNSQQKQTVEEYSKTVLNALSETESALASLRSVEKQIGYSQNAIDELKNNITLTHKQIKVGTSNSFVLIRKQRDLLKNEMNLINLELQNRIERINLYMALGAENLISL</sequence>
<reference evidence="3" key="2">
    <citation type="journal article" date="2015" name="Genome Biol. Evol.">
        <title>Complete Genome Sequence and Transcriptomic Analysis of the Novel Pathogen Elizabethkingia anophelis in Response to Oxidative Stress.</title>
        <authorList>
            <person name="Li Y."/>
            <person name="Liu Y."/>
            <person name="Chew S.C."/>
            <person name="Tay M."/>
            <person name="Salido M.M."/>
            <person name="Teo J."/>
            <person name="Lauro F.M."/>
            <person name="Givskov M."/>
            <person name="Yang L."/>
        </authorList>
    </citation>
    <scope>NUCLEOTIDE SEQUENCE</scope>
    <source>
        <strain evidence="3">NUHP1</strain>
    </source>
</reference>
<keyword evidence="2" id="KW-0449">Lipoprotein</keyword>
<dbReference type="SUPFAM" id="SSF56954">
    <property type="entry name" value="Outer membrane efflux proteins (OEP)"/>
    <property type="match status" value="1"/>
</dbReference>
<dbReference type="eggNOG" id="COG1538">
    <property type="taxonomic scope" value="Bacteria"/>
</dbReference>
<comment type="subcellular location">
    <subcellularLocation>
        <location evidence="2">Cell membrane</location>
        <topology evidence="2">Lipid-anchor</topology>
    </subcellularLocation>
</comment>
<dbReference type="PANTHER" id="PTHR30203:SF30">
    <property type="entry name" value="OUTER MEMBRANE PROTEIN-RELATED"/>
    <property type="match status" value="1"/>
</dbReference>
<comment type="similarity">
    <text evidence="1 2">Belongs to the outer membrane factor (OMF) (TC 1.B.17) family.</text>
</comment>
<dbReference type="InterPro" id="IPR003423">
    <property type="entry name" value="OMP_efflux"/>
</dbReference>
<dbReference type="GO" id="GO:0015562">
    <property type="term" value="F:efflux transmembrane transporter activity"/>
    <property type="evidence" value="ECO:0007669"/>
    <property type="project" value="InterPro"/>
</dbReference>
<evidence type="ECO:0000256" key="2">
    <source>
        <dbReference type="RuleBase" id="RU362097"/>
    </source>
</evidence>
<dbReference type="Gene3D" id="2.20.200.10">
    <property type="entry name" value="Outer membrane efflux proteins (OEP)"/>
    <property type="match status" value="1"/>
</dbReference>
<dbReference type="KEGG" id="eao:BD94_1207"/>
<dbReference type="InterPro" id="IPR010131">
    <property type="entry name" value="MdtP/NodT-like"/>
</dbReference>
<dbReference type="PANTHER" id="PTHR30203">
    <property type="entry name" value="OUTER MEMBRANE CATION EFFLUX PROTEIN"/>
    <property type="match status" value="1"/>
</dbReference>
<protein>
    <submittedName>
        <fullName evidence="3">Uncharacterized protein</fullName>
    </submittedName>
</protein>
<keyword evidence="2" id="KW-0564">Palmitate</keyword>
<keyword evidence="2" id="KW-0472">Membrane</keyword>